<dbReference type="InterPro" id="IPR029261">
    <property type="entry name" value="Transposase_Znf"/>
</dbReference>
<reference evidence="3" key="1">
    <citation type="submission" date="2017-02" db="EMBL/GenBank/DDBJ databases">
        <authorList>
            <person name="Dridi B."/>
        </authorList>
    </citation>
    <scope>NUCLEOTIDE SEQUENCE [LARGE SCALE GENOMIC DNA]</scope>
    <source>
        <strain evidence="3">bH819</strain>
    </source>
</reference>
<dbReference type="Pfam" id="PF14690">
    <property type="entry name" value="Zn_ribbon_ISL3"/>
    <property type="match status" value="1"/>
</dbReference>
<evidence type="ECO:0000313" key="2">
    <source>
        <dbReference type="EMBL" id="SLM86063.1"/>
    </source>
</evidence>
<organism evidence="2 3">
    <name type="scientific">Vagococcus fluvialis bH819</name>
    <dbReference type="NCBI Taxonomy" id="1255619"/>
    <lineage>
        <taxon>Bacteria</taxon>
        <taxon>Bacillati</taxon>
        <taxon>Bacillota</taxon>
        <taxon>Bacilli</taxon>
        <taxon>Lactobacillales</taxon>
        <taxon>Enterococcaceae</taxon>
        <taxon>Vagococcus</taxon>
    </lineage>
</organism>
<proteinExistence type="predicted"/>
<accession>A0A1X6WP05</accession>
<evidence type="ECO:0000259" key="1">
    <source>
        <dbReference type="Pfam" id="PF14690"/>
    </source>
</evidence>
<protein>
    <recommendedName>
        <fullName evidence="1">Transposase IS204/IS1001/IS1096/IS1165 zinc-finger domain-containing protein</fullName>
    </recommendedName>
</protein>
<dbReference type="OrthoDB" id="6197054at2"/>
<sequence length="104" mass="12063">MENNTRKSLKLTDESLIFEENWLSIEARRNRSVNMISGKEKKCPHCGFSQCFKNETYQTISQLPEINRQPTYLKLKKERYLCKNCGATSSATTSLVDDYCQISK</sequence>
<keyword evidence="3" id="KW-1185">Reference proteome</keyword>
<name>A0A1X6WP05_9ENTE</name>
<dbReference type="Proteomes" id="UP000195918">
    <property type="component" value="Unassembled WGS sequence"/>
</dbReference>
<dbReference type="EMBL" id="FWFD01000013">
    <property type="protein sequence ID" value="SLM86063.1"/>
    <property type="molecule type" value="Genomic_DNA"/>
</dbReference>
<gene>
    <name evidence="2" type="ORF">FM121_08245</name>
</gene>
<dbReference type="AlphaFoldDB" id="A0A1X6WP05"/>
<evidence type="ECO:0000313" key="3">
    <source>
        <dbReference type="Proteomes" id="UP000195918"/>
    </source>
</evidence>
<dbReference type="RefSeq" id="WP_086951699.1">
    <property type="nucleotide sequence ID" value="NZ_FWFD01000013.1"/>
</dbReference>
<feature type="domain" description="Transposase IS204/IS1001/IS1096/IS1165 zinc-finger" evidence="1">
    <location>
        <begin position="42"/>
        <end position="85"/>
    </location>
</feature>